<gene>
    <name evidence="1" type="ORF">GCM10025864_39370</name>
</gene>
<dbReference type="Proteomes" id="UP001157091">
    <property type="component" value="Unassembled WGS sequence"/>
</dbReference>
<evidence type="ECO:0000313" key="2">
    <source>
        <dbReference type="Proteomes" id="UP001157091"/>
    </source>
</evidence>
<name>A0ABQ6I7Q2_9MICO</name>
<comment type="caution">
    <text evidence="1">The sequence shown here is derived from an EMBL/GenBank/DDBJ whole genome shotgun (WGS) entry which is preliminary data.</text>
</comment>
<reference evidence="2" key="1">
    <citation type="journal article" date="2019" name="Int. J. Syst. Evol. Microbiol.">
        <title>The Global Catalogue of Microorganisms (GCM) 10K type strain sequencing project: providing services to taxonomists for standard genome sequencing and annotation.</title>
        <authorList>
            <consortium name="The Broad Institute Genomics Platform"/>
            <consortium name="The Broad Institute Genome Sequencing Center for Infectious Disease"/>
            <person name="Wu L."/>
            <person name="Ma J."/>
        </authorList>
    </citation>
    <scope>NUCLEOTIDE SEQUENCE [LARGE SCALE GENOMIC DNA]</scope>
    <source>
        <strain evidence="2">NBRC 106348</strain>
    </source>
</reference>
<dbReference type="EMBL" id="BSUK01000001">
    <property type="protein sequence ID" value="GMA26178.1"/>
    <property type="molecule type" value="Genomic_DNA"/>
</dbReference>
<keyword evidence="2" id="KW-1185">Reference proteome</keyword>
<accession>A0ABQ6I7Q2</accession>
<organism evidence="1 2">
    <name type="scientific">Luteimicrobium album</name>
    <dbReference type="NCBI Taxonomy" id="1054550"/>
    <lineage>
        <taxon>Bacteria</taxon>
        <taxon>Bacillati</taxon>
        <taxon>Actinomycetota</taxon>
        <taxon>Actinomycetes</taxon>
        <taxon>Micrococcales</taxon>
        <taxon>Luteimicrobium</taxon>
    </lineage>
</organism>
<proteinExistence type="predicted"/>
<evidence type="ECO:0008006" key="3">
    <source>
        <dbReference type="Google" id="ProtNLM"/>
    </source>
</evidence>
<protein>
    <recommendedName>
        <fullName evidence="3">CdiI immunity protein domain-containing protein</fullName>
    </recommendedName>
</protein>
<sequence length="111" mass="12285">MSDLRETVARTIYTMLQGSDEGWRDDDPLWEEGAYEEWLSIADAVLALLPATDRAVAALSEIRDQAKAFDVEACNLYGGDSPQALWAYGLREFVENALDGRATVKPDEEAS</sequence>
<evidence type="ECO:0000313" key="1">
    <source>
        <dbReference type="EMBL" id="GMA26178.1"/>
    </source>
</evidence>